<dbReference type="Proteomes" id="UP000299102">
    <property type="component" value="Unassembled WGS sequence"/>
</dbReference>
<evidence type="ECO:0000313" key="1">
    <source>
        <dbReference type="EMBL" id="GBP13703.1"/>
    </source>
</evidence>
<sequence>MTGAINCTCTRAGRPARRAWLGAFAVTAFHAFGHRTRRERNSEVVQRKLNETKSYRVGPHKGCELEIWGWFTPAAEWRRGRLRGANDVKAFGFVGRSFRRDSPSRFNADRKCRMSCRHVNENGPIQSVSYTTLREYRHQVTAEVIFTAVHFLFNRPTPLSIGYPIPIQEAGDALVTPVGSRVTMGNGDHQLSGGACMLVCL</sequence>
<protein>
    <submittedName>
        <fullName evidence="1">Uncharacterized protein</fullName>
    </submittedName>
</protein>
<evidence type="ECO:0000313" key="2">
    <source>
        <dbReference type="Proteomes" id="UP000299102"/>
    </source>
</evidence>
<dbReference type="AlphaFoldDB" id="A0A4C1TGS5"/>
<proteinExistence type="predicted"/>
<comment type="caution">
    <text evidence="1">The sequence shown here is derived from an EMBL/GenBank/DDBJ whole genome shotgun (WGS) entry which is preliminary data.</text>
</comment>
<dbReference type="OrthoDB" id="69646at2759"/>
<keyword evidence="2" id="KW-1185">Reference proteome</keyword>
<reference evidence="1 2" key="1">
    <citation type="journal article" date="2019" name="Commun. Biol.">
        <title>The bagworm genome reveals a unique fibroin gene that provides high tensile strength.</title>
        <authorList>
            <person name="Kono N."/>
            <person name="Nakamura H."/>
            <person name="Ohtoshi R."/>
            <person name="Tomita M."/>
            <person name="Numata K."/>
            <person name="Arakawa K."/>
        </authorList>
    </citation>
    <scope>NUCLEOTIDE SEQUENCE [LARGE SCALE GENOMIC DNA]</scope>
</reference>
<dbReference type="EMBL" id="BGZK01000059">
    <property type="protein sequence ID" value="GBP13703.1"/>
    <property type="molecule type" value="Genomic_DNA"/>
</dbReference>
<accession>A0A4C1TGS5</accession>
<gene>
    <name evidence="1" type="ORF">EVAR_7942_1</name>
</gene>
<organism evidence="1 2">
    <name type="scientific">Eumeta variegata</name>
    <name type="common">Bagworm moth</name>
    <name type="synonym">Eumeta japonica</name>
    <dbReference type="NCBI Taxonomy" id="151549"/>
    <lineage>
        <taxon>Eukaryota</taxon>
        <taxon>Metazoa</taxon>
        <taxon>Ecdysozoa</taxon>
        <taxon>Arthropoda</taxon>
        <taxon>Hexapoda</taxon>
        <taxon>Insecta</taxon>
        <taxon>Pterygota</taxon>
        <taxon>Neoptera</taxon>
        <taxon>Endopterygota</taxon>
        <taxon>Lepidoptera</taxon>
        <taxon>Glossata</taxon>
        <taxon>Ditrysia</taxon>
        <taxon>Tineoidea</taxon>
        <taxon>Psychidae</taxon>
        <taxon>Oiketicinae</taxon>
        <taxon>Eumeta</taxon>
    </lineage>
</organism>
<name>A0A4C1TGS5_EUMVA</name>